<dbReference type="Gramene" id="Jr09_07630_p1">
    <property type="protein sequence ID" value="cds.Jr09_07630_p1"/>
    <property type="gene ID" value="Jr09_07630"/>
</dbReference>
<dbReference type="AlphaFoldDB" id="A0A2I4DNW0"/>
<dbReference type="RefSeq" id="XP_018808831.1">
    <property type="nucleotide sequence ID" value="XM_018953286.2"/>
</dbReference>
<keyword evidence="3" id="KW-1133">Transmembrane helix</keyword>
<keyword evidence="5" id="KW-1185">Reference proteome</keyword>
<evidence type="ECO:0000313" key="6">
    <source>
        <dbReference type="RefSeq" id="XP_018808831.1"/>
    </source>
</evidence>
<dbReference type="GeneID" id="108982023"/>
<comment type="subcellular location">
    <subcellularLocation>
        <location evidence="1">Membrane</location>
        <topology evidence="1">Multi-pass membrane protein</topology>
    </subcellularLocation>
</comment>
<dbReference type="PANTHER" id="PTHR20661">
    <property type="entry name" value="PHOSPHATIDYLINOSITOL-GLYCAN BIOSYNTHESIS CLASS W PROTEIN"/>
    <property type="match status" value="1"/>
</dbReference>
<reference evidence="6" key="1">
    <citation type="submission" date="2025-08" db="UniProtKB">
        <authorList>
            <consortium name="RefSeq"/>
        </authorList>
    </citation>
    <scope>IDENTIFICATION</scope>
    <source>
        <tissue evidence="6">Leaves</tissue>
    </source>
</reference>
<gene>
    <name evidence="6" type="primary">LOC108982023</name>
</gene>
<name>A0A2I4DNW0_JUGRE</name>
<dbReference type="OrthoDB" id="15270at2759"/>
<dbReference type="InterPro" id="IPR009447">
    <property type="entry name" value="PIGW/GWT1"/>
</dbReference>
<dbReference type="STRING" id="51240.A0A2I4DNW0"/>
<dbReference type="Proteomes" id="UP000235220">
    <property type="component" value="Chromosome 9"/>
</dbReference>
<protein>
    <submittedName>
        <fullName evidence="6">Uncharacterized protein At4g17910</fullName>
    </submittedName>
</protein>
<proteinExistence type="predicted"/>
<organism evidence="5 6">
    <name type="scientific">Juglans regia</name>
    <name type="common">English walnut</name>
    <dbReference type="NCBI Taxonomy" id="51240"/>
    <lineage>
        <taxon>Eukaryota</taxon>
        <taxon>Viridiplantae</taxon>
        <taxon>Streptophyta</taxon>
        <taxon>Embryophyta</taxon>
        <taxon>Tracheophyta</taxon>
        <taxon>Spermatophyta</taxon>
        <taxon>Magnoliopsida</taxon>
        <taxon>eudicotyledons</taxon>
        <taxon>Gunneridae</taxon>
        <taxon>Pentapetalae</taxon>
        <taxon>rosids</taxon>
        <taxon>fabids</taxon>
        <taxon>Fagales</taxon>
        <taxon>Juglandaceae</taxon>
        <taxon>Juglans</taxon>
    </lineage>
</organism>
<dbReference type="PANTHER" id="PTHR20661:SF0">
    <property type="entry name" value="PHOSPHATIDYLINOSITOL-GLYCAN BIOSYNTHESIS CLASS W PROTEIN"/>
    <property type="match status" value="1"/>
</dbReference>
<dbReference type="KEGG" id="jre:108982023"/>
<dbReference type="GO" id="GO:0032216">
    <property type="term" value="F:glucosaminyl-phosphatidylinositol O-acyltransferase activity"/>
    <property type="evidence" value="ECO:0000318"/>
    <property type="project" value="GO_Central"/>
</dbReference>
<sequence length="465" mass="51806">MDSLPNSLNSSKRLKEEFVSNLTGSSILEVAAVLTNVSILILLRHSISSDRLIKDISLKRSDDENLSSKDWRAYITTLAADFLVIVLPTILFLTVLSDWTYIWTISMMTLLFFIWAAKGSCSHSPPFEPRVHSLKSVLSSYRFSVMIGTCLCIMAVDFRIFPRKYAKTETYGTSLMDLGVGSFVLVNSLVSRQARSVSSMSWKTAFQSTSPLIILGLLRLVSTASVDYQVHVSEYGVHWNFFFTLAAVSLLTSIINVPPSYSGILGSLVLVGYQICLICGLNLYLLSDKRGTNIISQNKEGIFSIFGYWGMYLLGVQLGNYLFFGNHSSAMLRSNNWARRRVWILMLLFWTTTVLLDRYVEGVSRRTCNLPYVTMVLALNLQVLSVLTLSDYIPGSKTSILEQAFNRNLLGSFLLANVLTGLVNLSVDTLSASSVAALFILVLYASVLTVVVGIADFCCIRLKFW</sequence>
<evidence type="ECO:0000256" key="2">
    <source>
        <dbReference type="ARBA" id="ARBA00022692"/>
    </source>
</evidence>
<dbReference type="Pfam" id="PF06423">
    <property type="entry name" value="GWT1"/>
    <property type="match status" value="1"/>
</dbReference>
<dbReference type="GO" id="GO:0006506">
    <property type="term" value="P:GPI anchor biosynthetic process"/>
    <property type="evidence" value="ECO:0000318"/>
    <property type="project" value="GO_Central"/>
</dbReference>
<accession>A0A2I4DNW0</accession>
<keyword evidence="4" id="KW-0472">Membrane</keyword>
<dbReference type="PIRSF" id="PIRSF017321">
    <property type="entry name" value="GWT1"/>
    <property type="match status" value="1"/>
</dbReference>
<dbReference type="GO" id="GO:0016020">
    <property type="term" value="C:membrane"/>
    <property type="evidence" value="ECO:0007669"/>
    <property type="project" value="UniProtKB-SubCell"/>
</dbReference>
<evidence type="ECO:0000256" key="1">
    <source>
        <dbReference type="ARBA" id="ARBA00004141"/>
    </source>
</evidence>
<evidence type="ECO:0000313" key="5">
    <source>
        <dbReference type="Proteomes" id="UP000235220"/>
    </source>
</evidence>
<dbReference type="FunCoup" id="A0A2I4DNW0">
    <property type="interactions" value="3626"/>
</dbReference>
<evidence type="ECO:0000256" key="3">
    <source>
        <dbReference type="ARBA" id="ARBA00022989"/>
    </source>
</evidence>
<evidence type="ECO:0000256" key="4">
    <source>
        <dbReference type="ARBA" id="ARBA00023136"/>
    </source>
</evidence>
<keyword evidence="2" id="KW-0812">Transmembrane</keyword>